<reference evidence="3" key="1">
    <citation type="submission" date="2016-10" db="EMBL/GenBank/DDBJ databases">
        <authorList>
            <person name="Varghese N."/>
        </authorList>
    </citation>
    <scope>NUCLEOTIDE SEQUENCE [LARGE SCALE GENOMIC DNA]</scope>
    <source>
        <strain evidence="3">CGMCC 1.12284</strain>
    </source>
</reference>
<dbReference type="RefSeq" id="WP_049991703.1">
    <property type="nucleotide sequence ID" value="NZ_FOIS01000003.1"/>
</dbReference>
<organism evidence="2 3">
    <name type="scientific">Natrinema salifodinae</name>
    <dbReference type="NCBI Taxonomy" id="1202768"/>
    <lineage>
        <taxon>Archaea</taxon>
        <taxon>Methanobacteriati</taxon>
        <taxon>Methanobacteriota</taxon>
        <taxon>Stenosarchaea group</taxon>
        <taxon>Halobacteria</taxon>
        <taxon>Halobacteriales</taxon>
        <taxon>Natrialbaceae</taxon>
        <taxon>Natrinema</taxon>
    </lineage>
</organism>
<dbReference type="Pfam" id="PF06983">
    <property type="entry name" value="3-dmu-9_3-mt"/>
    <property type="match status" value="2"/>
</dbReference>
<dbReference type="GO" id="GO:0008168">
    <property type="term" value="F:methyltransferase activity"/>
    <property type="evidence" value="ECO:0007669"/>
    <property type="project" value="UniProtKB-KW"/>
</dbReference>
<proteinExistence type="predicted"/>
<keyword evidence="3" id="KW-1185">Reference proteome</keyword>
<dbReference type="GO" id="GO:0032259">
    <property type="term" value="P:methylation"/>
    <property type="evidence" value="ECO:0007669"/>
    <property type="project" value="UniProtKB-KW"/>
</dbReference>
<protein>
    <submittedName>
        <fullName evidence="2">Glyoxalase superfamily enzyme, possibly 3-demethylubiquinone-9 3-methyltransferase</fullName>
    </submittedName>
</protein>
<dbReference type="InterPro" id="IPR028973">
    <property type="entry name" value="PhnB-like"/>
</dbReference>
<dbReference type="eggNOG" id="arCOG09469">
    <property type="taxonomic scope" value="Archaea"/>
</dbReference>
<dbReference type="Proteomes" id="UP000183275">
    <property type="component" value="Unassembled WGS sequence"/>
</dbReference>
<dbReference type="PIRSF" id="PIRSF500687">
    <property type="entry name" value="MTase_demethylubiq_bact"/>
    <property type="match status" value="1"/>
</dbReference>
<dbReference type="InterPro" id="IPR027259">
    <property type="entry name" value="MTase_demethylubiq_bac"/>
</dbReference>
<dbReference type="Gene3D" id="3.30.720.100">
    <property type="match status" value="1"/>
</dbReference>
<evidence type="ECO:0000259" key="1">
    <source>
        <dbReference type="Pfam" id="PF06983"/>
    </source>
</evidence>
<sequence length="300" mass="33405">MQKITPNLWFDGDAEDAVNRYTSIFDDSSIGPTSRYDEASAEALGRPVGGVLTINFELESQSFVALNGGPQFEFTPAISFIVNCPTTAAVEELWAQLSRGGEELMPLDSYPFSVRYGWTEDEYGVSWQVIHDGSISERKIVPSLMFVGERCGQAEEAMAYYTSVFDGAEVNDVARYSPDQQPDKEGTVMFADFTLCSQRFAAMDSAREHGFDFTEAISFIVDCADQEEVDYFWESLTADGGEEGQCGWLKDRYGVSWQVVPTVLPELLRDEDTEKAGRATKAMLQMGKIDIQTLEEAHAR</sequence>
<keyword evidence="2" id="KW-0489">Methyltransferase</keyword>
<dbReference type="CDD" id="cd06588">
    <property type="entry name" value="PhnB_like"/>
    <property type="match status" value="2"/>
</dbReference>
<dbReference type="InterPro" id="IPR029068">
    <property type="entry name" value="Glyas_Bleomycin-R_OHBP_Dase"/>
</dbReference>
<dbReference type="InterPro" id="IPR009725">
    <property type="entry name" value="3_dmu_93_MTrfase"/>
</dbReference>
<dbReference type="EMBL" id="FOIS01000003">
    <property type="protein sequence ID" value="SEW17933.1"/>
    <property type="molecule type" value="Genomic_DNA"/>
</dbReference>
<dbReference type="OrthoDB" id="7844at2157"/>
<feature type="domain" description="PhnB-like" evidence="1">
    <location>
        <begin position="2"/>
        <end position="130"/>
    </location>
</feature>
<dbReference type="AlphaFoldDB" id="A0A1I0PU39"/>
<dbReference type="Gene3D" id="3.30.720.110">
    <property type="match status" value="1"/>
</dbReference>
<keyword evidence="2" id="KW-0830">Ubiquinone</keyword>
<accession>A0A1I0PU39</accession>
<feature type="domain" description="PhnB-like" evidence="1">
    <location>
        <begin position="139"/>
        <end position="260"/>
    </location>
</feature>
<evidence type="ECO:0000313" key="2">
    <source>
        <dbReference type="EMBL" id="SEW17933.1"/>
    </source>
</evidence>
<dbReference type="SUPFAM" id="SSF54593">
    <property type="entry name" value="Glyoxalase/Bleomycin resistance protein/Dihydroxybiphenyl dioxygenase"/>
    <property type="match status" value="2"/>
</dbReference>
<gene>
    <name evidence="2" type="ORF">SAMN05216285_2953</name>
</gene>
<evidence type="ECO:0000313" key="3">
    <source>
        <dbReference type="Proteomes" id="UP000183275"/>
    </source>
</evidence>
<dbReference type="Gene3D" id="3.10.180.10">
    <property type="entry name" value="2,3-Dihydroxybiphenyl 1,2-Dioxygenase, domain 1"/>
    <property type="match status" value="1"/>
</dbReference>
<keyword evidence="2" id="KW-0808">Transferase</keyword>
<dbReference type="STRING" id="1202768.SAMN05216285_2953"/>
<name>A0A1I0PU39_9EURY</name>
<dbReference type="PANTHER" id="PTHR33990">
    <property type="entry name" value="PROTEIN YJDN-RELATED"/>
    <property type="match status" value="1"/>
</dbReference>
<dbReference type="PIRSF" id="PIRSF021700">
    <property type="entry name" value="3_dmu_93_MTrfase"/>
    <property type="match status" value="1"/>
</dbReference>